<evidence type="ECO:0000256" key="1">
    <source>
        <dbReference type="ARBA" id="ARBA00022723"/>
    </source>
</evidence>
<sequence length="105" mass="11841">MQIISNGKLKSAEHRVVTNSKVARTSIAIFIYPSMDCTIQPAEELVDELNPPKYGVFKFQEFLQVPFSALGIAGAVAFQYFLHERVLIVKQGVTLRDRTEKFGNH</sequence>
<keyword evidence="2" id="KW-0408">Iron</keyword>
<keyword evidence="1" id="KW-0479">Metal-binding</keyword>
<evidence type="ECO:0000259" key="3">
    <source>
        <dbReference type="Pfam" id="PF03171"/>
    </source>
</evidence>
<evidence type="ECO:0000313" key="5">
    <source>
        <dbReference type="Proteomes" id="UP000631114"/>
    </source>
</evidence>
<dbReference type="EMBL" id="JADFTS010000002">
    <property type="protein sequence ID" value="KAF9620926.1"/>
    <property type="molecule type" value="Genomic_DNA"/>
</dbReference>
<dbReference type="InterPro" id="IPR044861">
    <property type="entry name" value="IPNS-like_FE2OG_OXY"/>
</dbReference>
<dbReference type="PANTHER" id="PTHR47991">
    <property type="entry name" value="OXOGLUTARATE/IRON-DEPENDENT DIOXYGENASE"/>
    <property type="match status" value="1"/>
</dbReference>
<gene>
    <name evidence="4" type="ORF">IFM89_015323</name>
</gene>
<protein>
    <recommendedName>
        <fullName evidence="3">Isopenicillin N synthase-like Fe(2+) 2OG dioxygenase domain-containing protein</fullName>
    </recommendedName>
</protein>
<dbReference type="InterPro" id="IPR027443">
    <property type="entry name" value="IPNS-like_sf"/>
</dbReference>
<keyword evidence="5" id="KW-1185">Reference proteome</keyword>
<proteinExistence type="predicted"/>
<dbReference type="SUPFAM" id="SSF51197">
    <property type="entry name" value="Clavaminate synthase-like"/>
    <property type="match status" value="1"/>
</dbReference>
<reference evidence="4 5" key="1">
    <citation type="submission" date="2020-10" db="EMBL/GenBank/DDBJ databases">
        <title>The Coptis chinensis genome and diversification of protoberbering-type alkaloids.</title>
        <authorList>
            <person name="Wang B."/>
            <person name="Shu S."/>
            <person name="Song C."/>
            <person name="Liu Y."/>
        </authorList>
    </citation>
    <scope>NUCLEOTIDE SEQUENCE [LARGE SCALE GENOMIC DNA]</scope>
    <source>
        <strain evidence="4">HL-2020</strain>
        <tissue evidence="4">Leaf</tissue>
    </source>
</reference>
<name>A0A835IMZ5_9MAGN</name>
<dbReference type="Proteomes" id="UP000631114">
    <property type="component" value="Unassembled WGS sequence"/>
</dbReference>
<dbReference type="Pfam" id="PF03171">
    <property type="entry name" value="2OG-FeII_Oxy"/>
    <property type="match status" value="1"/>
</dbReference>
<evidence type="ECO:0000313" key="4">
    <source>
        <dbReference type="EMBL" id="KAF9620926.1"/>
    </source>
</evidence>
<dbReference type="OrthoDB" id="1434230at2759"/>
<dbReference type="AlphaFoldDB" id="A0A835IMZ5"/>
<evidence type="ECO:0000256" key="2">
    <source>
        <dbReference type="ARBA" id="ARBA00023004"/>
    </source>
</evidence>
<organism evidence="4 5">
    <name type="scientific">Coptis chinensis</name>
    <dbReference type="NCBI Taxonomy" id="261450"/>
    <lineage>
        <taxon>Eukaryota</taxon>
        <taxon>Viridiplantae</taxon>
        <taxon>Streptophyta</taxon>
        <taxon>Embryophyta</taxon>
        <taxon>Tracheophyta</taxon>
        <taxon>Spermatophyta</taxon>
        <taxon>Magnoliopsida</taxon>
        <taxon>Ranunculales</taxon>
        <taxon>Ranunculaceae</taxon>
        <taxon>Coptidoideae</taxon>
        <taxon>Coptis</taxon>
    </lineage>
</organism>
<dbReference type="GO" id="GO:0046872">
    <property type="term" value="F:metal ion binding"/>
    <property type="evidence" value="ECO:0007669"/>
    <property type="project" value="UniProtKB-KW"/>
</dbReference>
<dbReference type="Gene3D" id="2.60.120.330">
    <property type="entry name" value="B-lactam Antibiotic, Isopenicillin N Synthase, Chain"/>
    <property type="match status" value="1"/>
</dbReference>
<comment type="caution">
    <text evidence="4">The sequence shown here is derived from an EMBL/GenBank/DDBJ whole genome shotgun (WGS) entry which is preliminary data.</text>
</comment>
<accession>A0A835IMZ5</accession>
<dbReference type="InterPro" id="IPR050295">
    <property type="entry name" value="Plant_2OG-oxidoreductases"/>
</dbReference>
<feature type="domain" description="Isopenicillin N synthase-like Fe(2+) 2OG dioxygenase" evidence="3">
    <location>
        <begin position="1"/>
        <end position="31"/>
    </location>
</feature>